<feature type="non-terminal residue" evidence="1">
    <location>
        <position position="1"/>
    </location>
</feature>
<gene>
    <name evidence="1" type="ORF">J0S82_013611</name>
</gene>
<organism evidence="1 2">
    <name type="scientific">Galemys pyrenaicus</name>
    <name type="common">Iberian desman</name>
    <name type="synonym">Pyrenean desman</name>
    <dbReference type="NCBI Taxonomy" id="202257"/>
    <lineage>
        <taxon>Eukaryota</taxon>
        <taxon>Metazoa</taxon>
        <taxon>Chordata</taxon>
        <taxon>Craniata</taxon>
        <taxon>Vertebrata</taxon>
        <taxon>Euteleostomi</taxon>
        <taxon>Mammalia</taxon>
        <taxon>Eutheria</taxon>
        <taxon>Laurasiatheria</taxon>
        <taxon>Eulipotyphla</taxon>
        <taxon>Talpidae</taxon>
        <taxon>Galemys</taxon>
    </lineage>
</organism>
<evidence type="ECO:0000313" key="2">
    <source>
        <dbReference type="Proteomes" id="UP000700334"/>
    </source>
</evidence>
<dbReference type="AlphaFoldDB" id="A0A8J6B4C0"/>
<dbReference type="Proteomes" id="UP000700334">
    <property type="component" value="Unassembled WGS sequence"/>
</dbReference>
<dbReference type="EMBL" id="JAGFMF010011603">
    <property type="protein sequence ID" value="KAG8519634.1"/>
    <property type="molecule type" value="Genomic_DNA"/>
</dbReference>
<comment type="caution">
    <text evidence="1">The sequence shown here is derived from an EMBL/GenBank/DDBJ whole genome shotgun (WGS) entry which is preliminary data.</text>
</comment>
<name>A0A8J6B4C0_GALPY</name>
<sequence>SVYIFEPPLMLFNPSKWLFALYFSFHEPNRMAFLEMGSHFAQHRGLPHAAHAMSEYRVAFVIK</sequence>
<reference evidence="1" key="1">
    <citation type="journal article" date="2021" name="Evol. Appl.">
        <title>The genome of the Pyrenean desman and the effects of bottlenecks and inbreeding on the genomic landscape of an endangered species.</title>
        <authorList>
            <person name="Escoda L."/>
            <person name="Castresana J."/>
        </authorList>
    </citation>
    <scope>NUCLEOTIDE SEQUENCE</scope>
    <source>
        <strain evidence="1">IBE-C5619</strain>
    </source>
</reference>
<proteinExistence type="predicted"/>
<evidence type="ECO:0000313" key="1">
    <source>
        <dbReference type="EMBL" id="KAG8519634.1"/>
    </source>
</evidence>
<accession>A0A8J6B4C0</accession>
<keyword evidence="2" id="KW-1185">Reference proteome</keyword>
<protein>
    <submittedName>
        <fullName evidence="1">Uncharacterized protein</fullName>
    </submittedName>
</protein>